<feature type="compositionally biased region" description="Polar residues" evidence="1">
    <location>
        <begin position="388"/>
        <end position="409"/>
    </location>
</feature>
<keyword evidence="3" id="KW-1185">Reference proteome</keyword>
<feature type="region of interest" description="Disordered" evidence="1">
    <location>
        <begin position="223"/>
        <end position="264"/>
    </location>
</feature>
<feature type="compositionally biased region" description="Low complexity" evidence="1">
    <location>
        <begin position="451"/>
        <end position="466"/>
    </location>
</feature>
<accession>A0A0B7FM86</accession>
<dbReference type="OrthoDB" id="5572844at2759"/>
<feature type="region of interest" description="Disordered" evidence="1">
    <location>
        <begin position="446"/>
        <end position="472"/>
    </location>
</feature>
<name>A0A0B7FM86_THACB</name>
<reference evidence="2 3" key="1">
    <citation type="submission" date="2014-11" db="EMBL/GenBank/DDBJ databases">
        <authorList>
            <person name="Wibberg Daniel"/>
        </authorList>
    </citation>
    <scope>NUCLEOTIDE SEQUENCE [LARGE SCALE GENOMIC DNA]</scope>
    <source>
        <strain evidence="2">Rhizoctonia solani AG1-IB 7/3/14</strain>
    </source>
</reference>
<dbReference type="EMBL" id="LN679102">
    <property type="protein sequence ID" value="CEL58029.1"/>
    <property type="molecule type" value="Genomic_DNA"/>
</dbReference>
<feature type="compositionally biased region" description="Pro residues" evidence="1">
    <location>
        <begin position="339"/>
        <end position="350"/>
    </location>
</feature>
<organism evidence="2 3">
    <name type="scientific">Thanatephorus cucumeris (strain AG1-IB / isolate 7/3/14)</name>
    <name type="common">Lettuce bottom rot fungus</name>
    <name type="synonym">Rhizoctonia solani</name>
    <dbReference type="NCBI Taxonomy" id="1108050"/>
    <lineage>
        <taxon>Eukaryota</taxon>
        <taxon>Fungi</taxon>
        <taxon>Dikarya</taxon>
        <taxon>Basidiomycota</taxon>
        <taxon>Agaricomycotina</taxon>
        <taxon>Agaricomycetes</taxon>
        <taxon>Cantharellales</taxon>
        <taxon>Ceratobasidiaceae</taxon>
        <taxon>Rhizoctonia</taxon>
        <taxon>Rhizoctonia solani AG-1</taxon>
    </lineage>
</organism>
<proteinExistence type="predicted"/>
<protein>
    <submittedName>
        <fullName evidence="2">cAMP-independent regulatory protein pac2</fullName>
    </submittedName>
</protein>
<dbReference type="GO" id="GO:0003677">
    <property type="term" value="F:DNA binding"/>
    <property type="evidence" value="ECO:0007669"/>
    <property type="project" value="TreeGrafter"/>
</dbReference>
<dbReference type="Proteomes" id="UP000059188">
    <property type="component" value="Unassembled WGS sequence"/>
</dbReference>
<sequence>MNQSGDSQVPKLMLKTTKDALLIIEAAERGLFPRLVRRLTEQERAQNIYSGAVFVYDEFESNIRRFTDTLIWSPSRIVGNYLVYREMRKHEPRPTSRAGAVLPPQPASARSLTRPRTDSGLEQSGGQKKKEQLYVGSLTHSNRFKPDGLVKRTFSLMTEGKHIHIIGYYTYDDAMEERFLTPSEHPEFANLAISQDFLRDRAAYRVPPHIEQLENGHLVYAGEGEKQSTPDSEKAPVEADRAFPSTSSINGPPGVSSLPSFSFHPPMETDLEGNPVNELPTLRPLPPNRAWDPMPTMGGPVYDGPAYTCQARTTITQFETPDFNAPANVQEQSFLPSLPIPSLTPSPPPGHSATRLWDTRHSPYPNNRDRPRATNLNIARSLRETEPNRTSPSLMPTTSSEFTRATSSPDYHGRPTWHIPLSTIGRGGHSTNQDYIYSGTTSDGSIQTGVLEPSSSRLESLSCESEVGPSGERVEYDAVRIPAGRYVGPRISP</sequence>
<evidence type="ECO:0000256" key="1">
    <source>
        <dbReference type="SAM" id="MobiDB-lite"/>
    </source>
</evidence>
<feature type="region of interest" description="Disordered" evidence="1">
    <location>
        <begin position="339"/>
        <end position="414"/>
    </location>
</feature>
<evidence type="ECO:0000313" key="2">
    <source>
        <dbReference type="EMBL" id="CEL58029.1"/>
    </source>
</evidence>
<feature type="compositionally biased region" description="Basic and acidic residues" evidence="1">
    <location>
        <begin position="223"/>
        <end position="241"/>
    </location>
</feature>
<feature type="compositionally biased region" description="Basic and acidic residues" evidence="1">
    <location>
        <begin position="357"/>
        <end position="372"/>
    </location>
</feature>
<gene>
    <name evidence="2" type="ORF">RSOLAG1IB_02774</name>
</gene>
<dbReference type="PANTHER" id="PTHR28027">
    <property type="entry name" value="TRANSCRIPTIONAL REGULATOR MIT1"/>
    <property type="match status" value="1"/>
</dbReference>
<dbReference type="InterPro" id="IPR018608">
    <property type="entry name" value="Gti1/Pac2"/>
</dbReference>
<evidence type="ECO:0000313" key="3">
    <source>
        <dbReference type="Proteomes" id="UP000059188"/>
    </source>
</evidence>
<dbReference type="PANTHER" id="PTHR28027:SF2">
    <property type="entry name" value="TRANSCRIPTIONAL REGULATOR MIT1"/>
    <property type="match status" value="1"/>
</dbReference>
<dbReference type="AlphaFoldDB" id="A0A0B7FM86"/>
<feature type="region of interest" description="Disordered" evidence="1">
    <location>
        <begin position="93"/>
        <end position="131"/>
    </location>
</feature>
<dbReference type="Pfam" id="PF09729">
    <property type="entry name" value="Gti1_Pac2"/>
    <property type="match status" value="1"/>
</dbReference>